<evidence type="ECO:0000256" key="1">
    <source>
        <dbReference type="ARBA" id="ARBA00023125"/>
    </source>
</evidence>
<comment type="subunit">
    <text evidence="2">Homotetramer.</text>
</comment>
<dbReference type="STRING" id="320787.CA2015_0606"/>
<dbReference type="PROSITE" id="PS50935">
    <property type="entry name" value="SSB"/>
    <property type="match status" value="1"/>
</dbReference>
<dbReference type="SUPFAM" id="SSF50249">
    <property type="entry name" value="Nucleic acid-binding proteins"/>
    <property type="match status" value="1"/>
</dbReference>
<dbReference type="OrthoDB" id="9809878at2"/>
<dbReference type="PANTHER" id="PTHR10302:SF0">
    <property type="entry name" value="SINGLE-STRANDED DNA-BINDING PROTEIN, MITOCHONDRIAL"/>
    <property type="match status" value="1"/>
</dbReference>
<evidence type="ECO:0000256" key="2">
    <source>
        <dbReference type="HAMAP-Rule" id="MF_00984"/>
    </source>
</evidence>
<dbReference type="Pfam" id="PF00436">
    <property type="entry name" value="SSB"/>
    <property type="match status" value="1"/>
</dbReference>
<dbReference type="HAMAP" id="MF_00984">
    <property type="entry name" value="SSB"/>
    <property type="match status" value="1"/>
</dbReference>
<gene>
    <name evidence="4" type="ORF">CA2015_0606</name>
</gene>
<dbReference type="GO" id="GO:0006260">
    <property type="term" value="P:DNA replication"/>
    <property type="evidence" value="ECO:0007669"/>
    <property type="project" value="InterPro"/>
</dbReference>
<protein>
    <recommendedName>
        <fullName evidence="2 3">Single-stranded DNA-binding protein</fullName>
        <shortName evidence="2">SSB</shortName>
    </recommendedName>
</protein>
<dbReference type="RefSeq" id="WP_048640551.1">
    <property type="nucleotide sequence ID" value="NZ_CAXBGM010000046.1"/>
</dbReference>
<evidence type="ECO:0000313" key="5">
    <source>
        <dbReference type="Proteomes" id="UP000036520"/>
    </source>
</evidence>
<keyword evidence="5" id="KW-1185">Reference proteome</keyword>
<dbReference type="Gene3D" id="2.40.50.140">
    <property type="entry name" value="Nucleic acid-binding proteins"/>
    <property type="match status" value="1"/>
</dbReference>
<dbReference type="CDD" id="cd04496">
    <property type="entry name" value="SSB_OBF"/>
    <property type="match status" value="1"/>
</dbReference>
<sequence>MNSIKNNVQLIGRLGAKADYKTVKGDTPMVRLNLATNEVYKNNKGEKVEDTYWHNLVAFGKTAEVIHKYTDKGSEICIQGKLVNRSYEDKDGQKRYITEVQISDVLLMGDKSQSNS</sequence>
<dbReference type="InterPro" id="IPR012340">
    <property type="entry name" value="NA-bd_OB-fold"/>
</dbReference>
<dbReference type="Proteomes" id="UP000036520">
    <property type="component" value="Chromosome"/>
</dbReference>
<dbReference type="KEGG" id="camu:CA2015_0606"/>
<evidence type="ECO:0000313" key="4">
    <source>
        <dbReference type="EMBL" id="AKP50072.1"/>
    </source>
</evidence>
<keyword evidence="1 2" id="KW-0238">DNA-binding</keyword>
<dbReference type="GO" id="GO:0003697">
    <property type="term" value="F:single-stranded DNA binding"/>
    <property type="evidence" value="ECO:0007669"/>
    <property type="project" value="UniProtKB-UniRule"/>
</dbReference>
<dbReference type="EMBL" id="CP012040">
    <property type="protein sequence ID" value="AKP50072.1"/>
    <property type="molecule type" value="Genomic_DNA"/>
</dbReference>
<dbReference type="NCBIfam" id="TIGR00621">
    <property type="entry name" value="ssb"/>
    <property type="match status" value="1"/>
</dbReference>
<dbReference type="PATRIC" id="fig|320787.5.peg.682"/>
<name>A0A0H4PPB9_9BACT</name>
<reference evidence="4 5" key="1">
    <citation type="submission" date="2015-07" db="EMBL/GenBank/DDBJ databases">
        <authorList>
            <person name="Kim K.M."/>
        </authorList>
    </citation>
    <scope>NUCLEOTIDE SEQUENCE [LARGE SCALE GENOMIC DNA]</scope>
    <source>
        <strain evidence="4 5">KCTC 12363</strain>
    </source>
</reference>
<evidence type="ECO:0000256" key="3">
    <source>
        <dbReference type="PIRNR" id="PIRNR002070"/>
    </source>
</evidence>
<dbReference type="InterPro" id="IPR011344">
    <property type="entry name" value="ssDNA-bd"/>
</dbReference>
<dbReference type="PIRSF" id="PIRSF002070">
    <property type="entry name" value="SSB"/>
    <property type="match status" value="1"/>
</dbReference>
<accession>A0A0H4PPB9</accession>
<dbReference type="AlphaFoldDB" id="A0A0H4PPB9"/>
<dbReference type="GO" id="GO:0009295">
    <property type="term" value="C:nucleoid"/>
    <property type="evidence" value="ECO:0007669"/>
    <property type="project" value="TreeGrafter"/>
</dbReference>
<organism evidence="4 5">
    <name type="scientific">Cyclobacterium amurskyense</name>
    <dbReference type="NCBI Taxonomy" id="320787"/>
    <lineage>
        <taxon>Bacteria</taxon>
        <taxon>Pseudomonadati</taxon>
        <taxon>Bacteroidota</taxon>
        <taxon>Cytophagia</taxon>
        <taxon>Cytophagales</taxon>
        <taxon>Cyclobacteriaceae</taxon>
        <taxon>Cyclobacterium</taxon>
    </lineage>
</organism>
<dbReference type="InterPro" id="IPR000424">
    <property type="entry name" value="Primosome_PriB/ssb"/>
</dbReference>
<dbReference type="PANTHER" id="PTHR10302">
    <property type="entry name" value="SINGLE-STRANDED DNA-BINDING PROTEIN"/>
    <property type="match status" value="1"/>
</dbReference>
<comment type="caution">
    <text evidence="2">Lacks conserved residue(s) required for the propagation of feature annotation.</text>
</comment>
<proteinExistence type="inferred from homology"/>